<keyword evidence="3" id="KW-1185">Reference proteome</keyword>
<evidence type="ECO:0000313" key="2">
    <source>
        <dbReference type="EMBL" id="QDQ25332.1"/>
    </source>
</evidence>
<feature type="compositionally biased region" description="Polar residues" evidence="1">
    <location>
        <begin position="1"/>
        <end position="11"/>
    </location>
</feature>
<evidence type="ECO:0000256" key="1">
    <source>
        <dbReference type="SAM" id="MobiDB-lite"/>
    </source>
</evidence>
<gene>
    <name evidence="2" type="ORF">FNU76_02600</name>
</gene>
<evidence type="ECO:0000313" key="3">
    <source>
        <dbReference type="Proteomes" id="UP000317550"/>
    </source>
</evidence>
<name>A0A516SB08_9NEIS</name>
<proteinExistence type="predicted"/>
<dbReference type="RefSeq" id="WP_143856257.1">
    <property type="nucleotide sequence ID" value="NZ_CP041730.1"/>
</dbReference>
<dbReference type="KEGG" id="cari:FNU76_02600"/>
<feature type="region of interest" description="Disordered" evidence="1">
    <location>
        <begin position="1"/>
        <end position="29"/>
    </location>
</feature>
<organism evidence="2 3">
    <name type="scientific">Chitinimonas arctica</name>
    <dbReference type="NCBI Taxonomy" id="2594795"/>
    <lineage>
        <taxon>Bacteria</taxon>
        <taxon>Pseudomonadati</taxon>
        <taxon>Pseudomonadota</taxon>
        <taxon>Betaproteobacteria</taxon>
        <taxon>Neisseriales</taxon>
        <taxon>Chitinibacteraceae</taxon>
        <taxon>Chitinimonas</taxon>
    </lineage>
</organism>
<reference evidence="3" key="1">
    <citation type="submission" date="2019-07" db="EMBL/GenBank/DDBJ databases">
        <title>Chitinimonas sp. nov., isolated from Ny-Alesund, arctica soil.</title>
        <authorList>
            <person name="Xu Q."/>
            <person name="Peng F."/>
        </authorList>
    </citation>
    <scope>NUCLEOTIDE SEQUENCE [LARGE SCALE GENOMIC DNA]</scope>
    <source>
        <strain evidence="3">R3-44</strain>
    </source>
</reference>
<sequence length="396" mass="43805">MQFSVSPNRSVPASESSQTPTTPTGTPASKDWATLIREFICKILNFPIDGQTPEQCARTAKLGEQVAQAALTIQNLPADCEGNQEQEDKLSQLIYNLNSSASYEPRPFVFSLEKKSSVIGNEFSLHARRDDQDHTLTVPGKPAPTKNQACQDSLRSFFNEKHPLRFKDYHARGSKVDSQSADQLVGKIAVPLLNLQKTLEGGSVRSEDGSLDRQLDKCVADLNTIAWKALDLSSPIGFTIERREVAGQPKIVLCVHGDHIQPNDPVFAIALDPRPPIQQCPRYIGATAASKNWINTPRGASPEQTRDAILEILNTSGKSNRVLLKDERPDGSADWYFVDSKLLRDNLLIQKMASAATSQFSKEFALVKKARQDVLEPAFNGFQLRPKYVITENALH</sequence>
<dbReference type="AlphaFoldDB" id="A0A516SB08"/>
<dbReference type="Proteomes" id="UP000317550">
    <property type="component" value="Chromosome"/>
</dbReference>
<feature type="compositionally biased region" description="Low complexity" evidence="1">
    <location>
        <begin position="12"/>
        <end position="29"/>
    </location>
</feature>
<protein>
    <submittedName>
        <fullName evidence="2">Uncharacterized protein</fullName>
    </submittedName>
</protein>
<dbReference type="EMBL" id="CP041730">
    <property type="protein sequence ID" value="QDQ25332.1"/>
    <property type="molecule type" value="Genomic_DNA"/>
</dbReference>
<accession>A0A516SB08</accession>